<feature type="compositionally biased region" description="Low complexity" evidence="1">
    <location>
        <begin position="210"/>
        <end position="239"/>
    </location>
</feature>
<dbReference type="EMBL" id="JAWRVI010000008">
    <property type="protein sequence ID" value="KAK4092368.1"/>
    <property type="molecule type" value="Genomic_DNA"/>
</dbReference>
<gene>
    <name evidence="2" type="ORF">Purlil1_2989</name>
</gene>
<keyword evidence="3" id="KW-1185">Reference proteome</keyword>
<proteinExistence type="predicted"/>
<comment type="caution">
    <text evidence="2">The sequence shown here is derived from an EMBL/GenBank/DDBJ whole genome shotgun (WGS) entry which is preliminary data.</text>
</comment>
<feature type="compositionally biased region" description="Low complexity" evidence="1">
    <location>
        <begin position="44"/>
        <end position="67"/>
    </location>
</feature>
<evidence type="ECO:0000256" key="1">
    <source>
        <dbReference type="SAM" id="MobiDB-lite"/>
    </source>
</evidence>
<accession>A0ABR0C7K6</accession>
<dbReference type="Proteomes" id="UP001287286">
    <property type="component" value="Unassembled WGS sequence"/>
</dbReference>
<evidence type="ECO:0000313" key="2">
    <source>
        <dbReference type="EMBL" id="KAK4092368.1"/>
    </source>
</evidence>
<feature type="region of interest" description="Disordered" evidence="1">
    <location>
        <begin position="454"/>
        <end position="473"/>
    </location>
</feature>
<feature type="compositionally biased region" description="Low complexity" evidence="1">
    <location>
        <begin position="158"/>
        <end position="168"/>
    </location>
</feature>
<feature type="region of interest" description="Disordered" evidence="1">
    <location>
        <begin position="1"/>
        <end position="239"/>
    </location>
</feature>
<organism evidence="2 3">
    <name type="scientific">Purpureocillium lilacinum</name>
    <name type="common">Paecilomyces lilacinus</name>
    <dbReference type="NCBI Taxonomy" id="33203"/>
    <lineage>
        <taxon>Eukaryota</taxon>
        <taxon>Fungi</taxon>
        <taxon>Dikarya</taxon>
        <taxon>Ascomycota</taxon>
        <taxon>Pezizomycotina</taxon>
        <taxon>Sordariomycetes</taxon>
        <taxon>Hypocreomycetidae</taxon>
        <taxon>Hypocreales</taxon>
        <taxon>Ophiocordycipitaceae</taxon>
        <taxon>Purpureocillium</taxon>
    </lineage>
</organism>
<name>A0ABR0C7K6_PURLI</name>
<sequence length="536" mass="57407">MSALQRARSLRKPPGLSSDNAAPARAPAGERPRTASPSRLPLKPTTTATATTTSAAARTANPASATTGTRAARPASMHLGRTTSISRSQRDGTAASAHEGAARPASMYLGRTTSISRPQRDGAAVGAQEGTSRRDASSRYPPLSSSNRPNAAAQARPTSADSTTTASSQVPRRGATHQRAKSTVTKLNSATTLRPPSRDNPAPATRTARSSSIANPAPSTPTAAPSKQASAPQAQVQVPAQPRLRPAFSTLQQHYSPAKKLVPKPLTSTYLAPPSPSKLPANVAASAETSKLQAELLQLHLLHRDAAEVDAQWRDSAREKLGRRFARLGEACAEVADRQRAGVERDNVLALRRWGSSGMGLDERIQVLDEVFSGVWALGETGGRYSRVVRRFERWIERAQQIEAARGRSTFLAPESQDALFIGELDDAWKDECAGILRRLEAWRAQLDEIDDLGDDRRDQAAGAGQPPGPGTSLERMLRGVRRLLDGMLAELRVMEELEQAALAREDAWIEAVNREGEEGGDDGDTPRAGAAWRVI</sequence>
<evidence type="ECO:0008006" key="4">
    <source>
        <dbReference type="Google" id="ProtNLM"/>
    </source>
</evidence>
<reference evidence="2 3" key="1">
    <citation type="journal article" date="2024" name="Microbiol. Resour. Announc.">
        <title>Genome annotations for the ascomycete fungi Trichoderma harzianum, Trichoderma aggressivum, and Purpureocillium lilacinum.</title>
        <authorList>
            <person name="Beijen E.P.W."/>
            <person name="Ohm R.A."/>
        </authorList>
    </citation>
    <scope>NUCLEOTIDE SEQUENCE [LARGE SCALE GENOMIC DNA]</scope>
    <source>
        <strain evidence="2 3">CBS 150709</strain>
    </source>
</reference>
<evidence type="ECO:0000313" key="3">
    <source>
        <dbReference type="Proteomes" id="UP001287286"/>
    </source>
</evidence>
<protein>
    <recommendedName>
        <fullName evidence="4">Aga1 a-agglutinin anchor subunit</fullName>
    </recommendedName>
</protein>
<feature type="region of interest" description="Disordered" evidence="1">
    <location>
        <begin position="515"/>
        <end position="536"/>
    </location>
</feature>
<feature type="compositionally biased region" description="Polar residues" evidence="1">
    <location>
        <begin position="181"/>
        <end position="194"/>
    </location>
</feature>